<dbReference type="AlphaFoldDB" id="A0A1I0F7N0"/>
<protein>
    <recommendedName>
        <fullName evidence="3">Lipoprotein</fullName>
    </recommendedName>
</protein>
<evidence type="ECO:0008006" key="3">
    <source>
        <dbReference type="Google" id="ProtNLM"/>
    </source>
</evidence>
<organism evidence="1 2">
    <name type="scientific">Paracoccus homiensis</name>
    <dbReference type="NCBI Taxonomy" id="364199"/>
    <lineage>
        <taxon>Bacteria</taxon>
        <taxon>Pseudomonadati</taxon>
        <taxon>Pseudomonadota</taxon>
        <taxon>Alphaproteobacteria</taxon>
        <taxon>Rhodobacterales</taxon>
        <taxon>Paracoccaceae</taxon>
        <taxon>Paracoccus</taxon>
    </lineage>
</organism>
<dbReference type="STRING" id="364199.SAMN04489858_106108"/>
<sequence>MACRHAAPFSLVAMLTLSACGDRSTDLVLNRVPARTDLHQASTLPPESVRTVSRKDYGWRLIYHPSRAPAGAGTRAAAALCALERRRVAGIDPIPRTDPTADPGAVILDIHCA</sequence>
<gene>
    <name evidence="1" type="ORF">SAMN04489858_106108</name>
</gene>
<accession>A0A1I0F7N0</accession>
<dbReference type="PROSITE" id="PS51257">
    <property type="entry name" value="PROKAR_LIPOPROTEIN"/>
    <property type="match status" value="1"/>
</dbReference>
<name>A0A1I0F7N0_9RHOB</name>
<dbReference type="Proteomes" id="UP000199180">
    <property type="component" value="Unassembled WGS sequence"/>
</dbReference>
<dbReference type="EMBL" id="FOHO01000006">
    <property type="protein sequence ID" value="SET53736.1"/>
    <property type="molecule type" value="Genomic_DNA"/>
</dbReference>
<evidence type="ECO:0000313" key="1">
    <source>
        <dbReference type="EMBL" id="SET53736.1"/>
    </source>
</evidence>
<evidence type="ECO:0000313" key="2">
    <source>
        <dbReference type="Proteomes" id="UP000199180"/>
    </source>
</evidence>
<proteinExistence type="predicted"/>
<reference evidence="1 2" key="1">
    <citation type="submission" date="2016-10" db="EMBL/GenBank/DDBJ databases">
        <authorList>
            <person name="de Groot N.N."/>
        </authorList>
    </citation>
    <scope>NUCLEOTIDE SEQUENCE [LARGE SCALE GENOMIC DNA]</scope>
    <source>
        <strain evidence="1 2">DSM 17862</strain>
    </source>
</reference>
<keyword evidence="2" id="KW-1185">Reference proteome</keyword>